<dbReference type="EMBL" id="LFIW01000732">
    <property type="protein sequence ID" value="KZL85090.1"/>
    <property type="molecule type" value="Genomic_DNA"/>
</dbReference>
<dbReference type="STRING" id="1573173.A0A167EG25"/>
<evidence type="ECO:0000313" key="2">
    <source>
        <dbReference type="Proteomes" id="UP000076584"/>
    </source>
</evidence>
<name>A0A167EG25_COLIC</name>
<keyword evidence="2" id="KW-1185">Reference proteome</keyword>
<comment type="caution">
    <text evidence="1">The sequence shown here is derived from an EMBL/GenBank/DDBJ whole genome shotgun (WGS) entry which is preliminary data.</text>
</comment>
<proteinExistence type="predicted"/>
<protein>
    <submittedName>
        <fullName evidence="1">Uncharacterized protein</fullName>
    </submittedName>
</protein>
<accession>A0A167EG25</accession>
<evidence type="ECO:0000313" key="1">
    <source>
        <dbReference type="EMBL" id="KZL85090.1"/>
    </source>
</evidence>
<organism evidence="1 2">
    <name type="scientific">Colletotrichum incanum</name>
    <name type="common">Soybean anthracnose fungus</name>
    <dbReference type="NCBI Taxonomy" id="1573173"/>
    <lineage>
        <taxon>Eukaryota</taxon>
        <taxon>Fungi</taxon>
        <taxon>Dikarya</taxon>
        <taxon>Ascomycota</taxon>
        <taxon>Pezizomycotina</taxon>
        <taxon>Sordariomycetes</taxon>
        <taxon>Hypocreomycetidae</taxon>
        <taxon>Glomerellales</taxon>
        <taxon>Glomerellaceae</taxon>
        <taxon>Colletotrichum</taxon>
        <taxon>Colletotrichum spaethianum species complex</taxon>
    </lineage>
</organism>
<sequence length="344" mass="40132">MAALNMSDATLPTKVSIANFTSSYEILTTLASYISSLDLYHLALTDRTQHYHILASPTLFSTLRRQSLCDGRGLGKRQSFEPLYSSHPNRWDPTAADEEIEVCLYNINCQEADALPCVKCGINICEECRFYPRAEPSVDGPSRRPHLSLEDDHGDIMCLCDECDAHLERENKGKFLNELCDCDLYKRWICIKCYQNIEKFSFDYFQNHTQMEEEIPFRRNQGPPTKTIEEDWGGCVMKNRLFWCVCGSFVRQETQNRCTWCSRRLPSFAVESEGTWTYAEYMKRLPYFDDNPDYPRWVVDSSMERYPKPYPRLGYWRSGDDPQPPQYRKLLIDPDQFTGGFLFD</sequence>
<dbReference type="Proteomes" id="UP000076584">
    <property type="component" value="Unassembled WGS sequence"/>
</dbReference>
<dbReference type="AlphaFoldDB" id="A0A167EG25"/>
<gene>
    <name evidence="1" type="ORF">CI238_11185</name>
</gene>
<reference evidence="1 2" key="1">
    <citation type="submission" date="2015-06" db="EMBL/GenBank/DDBJ databases">
        <title>Survival trade-offs in plant roots during colonization by closely related pathogenic and mutualistic fungi.</title>
        <authorList>
            <person name="Hacquard S."/>
            <person name="Kracher B."/>
            <person name="Hiruma K."/>
            <person name="Weinman A."/>
            <person name="Muench P."/>
            <person name="Garrido Oter R."/>
            <person name="Ver Loren van Themaat E."/>
            <person name="Dallerey J.-F."/>
            <person name="Damm U."/>
            <person name="Henrissat B."/>
            <person name="Lespinet O."/>
            <person name="Thon M."/>
            <person name="Kemen E."/>
            <person name="McHardy A.C."/>
            <person name="Schulze-Lefert P."/>
            <person name="O'Connell R.J."/>
        </authorList>
    </citation>
    <scope>NUCLEOTIDE SEQUENCE [LARGE SCALE GENOMIC DNA]</scope>
    <source>
        <strain evidence="1 2">MAFF 238704</strain>
    </source>
</reference>